<keyword evidence="2" id="KW-1185">Reference proteome</keyword>
<dbReference type="RefSeq" id="WP_012109397.1">
    <property type="nucleotide sequence ID" value="NC_009714.1"/>
</dbReference>
<dbReference type="InterPro" id="IPR045584">
    <property type="entry name" value="Pilin-like"/>
</dbReference>
<dbReference type="SUPFAM" id="SSF54523">
    <property type="entry name" value="Pili subunits"/>
    <property type="match status" value="1"/>
</dbReference>
<reference evidence="2" key="1">
    <citation type="submission" date="2007-07" db="EMBL/GenBank/DDBJ databases">
        <title>Complete genome sequence of Campylobacter hominis ATCC BAA-381, a commensal isolated from the human gastrointestinal tract.</title>
        <authorList>
            <person name="Fouts D.E."/>
            <person name="Mongodin E.F."/>
            <person name="Puiu D."/>
            <person name="Sebastian Y."/>
            <person name="Miller W.G."/>
            <person name="Mandrell R.E."/>
            <person name="Nelson K.E."/>
        </authorList>
    </citation>
    <scope>NUCLEOTIDE SEQUENCE [LARGE SCALE GENOMIC DNA]</scope>
    <source>
        <strain evidence="2">ATCC BAA-381 / LMG 19568 / NCTC 13146 / CH001A</strain>
    </source>
</reference>
<dbReference type="STRING" id="360107.CHAB381_1562"/>
<gene>
    <name evidence="1" type="ordered locus">CHAB381_1562</name>
</gene>
<evidence type="ECO:0000313" key="2">
    <source>
        <dbReference type="Proteomes" id="UP000002407"/>
    </source>
</evidence>
<dbReference type="EMBL" id="CP000776">
    <property type="protein sequence ID" value="ABS51563.1"/>
    <property type="molecule type" value="Genomic_DNA"/>
</dbReference>
<dbReference type="AlphaFoldDB" id="A7I3K1"/>
<proteinExistence type="predicted"/>
<sequence>MKKGFTMIELIFVIVILGILAAIAIPRLAATRDDAELSKAATNLSTAVSDLTAYYTSKTDFGDAIPDMTNVSLKTEGVTVTITDYTPKASASLQLKNKNCINIAAVASVADTVDATTNKVTKKGTPAFVFVSKASGADPLCDQLAAMPSVKKMLEAEPVYGKDDAGKALKLPKGSYPVGGSNVVYSD</sequence>
<protein>
    <submittedName>
        <fullName evidence="1">Transformation system protein</fullName>
    </submittedName>
</protein>
<dbReference type="HOGENOM" id="CLU_122738_0_0_7"/>
<dbReference type="Gene3D" id="3.30.700.10">
    <property type="entry name" value="Glycoprotein, Type 4 Pilin"/>
    <property type="match status" value="1"/>
</dbReference>
<dbReference type="NCBIfam" id="TIGR02532">
    <property type="entry name" value="IV_pilin_GFxxxE"/>
    <property type="match status" value="1"/>
</dbReference>
<dbReference type="Pfam" id="PF07963">
    <property type="entry name" value="N_methyl"/>
    <property type="match status" value="1"/>
</dbReference>
<dbReference type="Proteomes" id="UP000002407">
    <property type="component" value="Chromosome"/>
</dbReference>
<dbReference type="KEGG" id="cha:CHAB381_1562"/>
<name>A7I3K1_CAMHC</name>
<accession>A7I3K1</accession>
<organism evidence="1 2">
    <name type="scientific">Campylobacter hominis (strain ATCC BAA-381 / DSM 21671 / CCUG 45161 / LMG 19568 / NCTC 13146 / CH001A)</name>
    <dbReference type="NCBI Taxonomy" id="360107"/>
    <lineage>
        <taxon>Bacteria</taxon>
        <taxon>Pseudomonadati</taxon>
        <taxon>Campylobacterota</taxon>
        <taxon>Epsilonproteobacteria</taxon>
        <taxon>Campylobacterales</taxon>
        <taxon>Campylobacteraceae</taxon>
        <taxon>Campylobacter</taxon>
    </lineage>
</organism>
<dbReference type="InterPro" id="IPR012902">
    <property type="entry name" value="N_methyl_site"/>
</dbReference>
<evidence type="ECO:0000313" key="1">
    <source>
        <dbReference type="EMBL" id="ABS51563.1"/>
    </source>
</evidence>
<dbReference type="PANTHER" id="PTHR30093">
    <property type="entry name" value="GENERAL SECRETION PATHWAY PROTEIN G"/>
    <property type="match status" value="1"/>
</dbReference>
<dbReference type="eggNOG" id="COG2165">
    <property type="taxonomic scope" value="Bacteria"/>
</dbReference>